<accession>A0ABP3YDU4</accession>
<evidence type="ECO:0000313" key="3">
    <source>
        <dbReference type="Proteomes" id="UP001500469"/>
    </source>
</evidence>
<dbReference type="EMBL" id="BAAAFI010000010">
    <property type="protein sequence ID" value="GAA0879322.1"/>
    <property type="molecule type" value="Genomic_DNA"/>
</dbReference>
<gene>
    <name evidence="2" type="ORF">GCM10009119_22900</name>
</gene>
<proteinExistence type="predicted"/>
<name>A0ABP3YDU4_9BACT</name>
<dbReference type="PANTHER" id="PTHR34980:SF2">
    <property type="entry name" value="INNER MEMBRANE PROTEIN YHAH-RELATED"/>
    <property type="match status" value="1"/>
</dbReference>
<organism evidence="2 3">
    <name type="scientific">Algoriphagus jejuensis</name>
    <dbReference type="NCBI Taxonomy" id="419934"/>
    <lineage>
        <taxon>Bacteria</taxon>
        <taxon>Pseudomonadati</taxon>
        <taxon>Bacteroidota</taxon>
        <taxon>Cytophagia</taxon>
        <taxon>Cytophagales</taxon>
        <taxon>Cyclobacteriaceae</taxon>
        <taxon>Algoriphagus</taxon>
    </lineage>
</organism>
<feature type="transmembrane region" description="Helical" evidence="1">
    <location>
        <begin position="48"/>
        <end position="65"/>
    </location>
</feature>
<reference evidence="3" key="1">
    <citation type="journal article" date="2019" name="Int. J. Syst. Evol. Microbiol.">
        <title>The Global Catalogue of Microorganisms (GCM) 10K type strain sequencing project: providing services to taxonomists for standard genome sequencing and annotation.</title>
        <authorList>
            <consortium name="The Broad Institute Genomics Platform"/>
            <consortium name="The Broad Institute Genome Sequencing Center for Infectious Disease"/>
            <person name="Wu L."/>
            <person name="Ma J."/>
        </authorList>
    </citation>
    <scope>NUCLEOTIDE SEQUENCE [LARGE SCALE GENOMIC DNA]</scope>
    <source>
        <strain evidence="3">JCM 16112</strain>
    </source>
</reference>
<sequence>MKTGKLRVDENYSLRKLFNHPNPLFMNWYLKVWQQYADFNGRARRTEYWMFSLFQVFALIVAVLLDNLLGIAFGGAGLGPIYLVYVLASVIPSLAVTVRRLHDVDKSGGMIFISLIPIVGPIWLLVLQCTEGDQGRNRFGRDPKTI</sequence>
<keyword evidence="1" id="KW-0812">Transmembrane</keyword>
<evidence type="ECO:0000313" key="2">
    <source>
        <dbReference type="EMBL" id="GAA0879322.1"/>
    </source>
</evidence>
<dbReference type="Proteomes" id="UP001500469">
    <property type="component" value="Unassembled WGS sequence"/>
</dbReference>
<feature type="transmembrane region" description="Helical" evidence="1">
    <location>
        <begin position="108"/>
        <end position="127"/>
    </location>
</feature>
<keyword evidence="3" id="KW-1185">Reference proteome</keyword>
<keyword evidence="1" id="KW-0472">Membrane</keyword>
<dbReference type="PANTHER" id="PTHR34980">
    <property type="entry name" value="INNER MEMBRANE PROTEIN-RELATED-RELATED"/>
    <property type="match status" value="1"/>
</dbReference>
<keyword evidence="1" id="KW-1133">Transmembrane helix</keyword>
<protein>
    <submittedName>
        <fullName evidence="2">DUF805 domain-containing protein</fullName>
    </submittedName>
</protein>
<feature type="transmembrane region" description="Helical" evidence="1">
    <location>
        <begin position="71"/>
        <end position="96"/>
    </location>
</feature>
<dbReference type="InterPro" id="IPR008523">
    <property type="entry name" value="DUF805"/>
</dbReference>
<dbReference type="Pfam" id="PF05656">
    <property type="entry name" value="DUF805"/>
    <property type="match status" value="1"/>
</dbReference>
<comment type="caution">
    <text evidence="2">The sequence shown here is derived from an EMBL/GenBank/DDBJ whole genome shotgun (WGS) entry which is preliminary data.</text>
</comment>
<evidence type="ECO:0000256" key="1">
    <source>
        <dbReference type="SAM" id="Phobius"/>
    </source>
</evidence>